<sequence length="171" mass="19536">MSEPTGPVAYCRRWNFKKNKPIDPMTAEQAAARDRTGELYSVTLSDTAEDIIPEAVIERENGHARVWFFDEVGRQSLSYSFRPHGDRLFLHNITSWEYPDDEARGLSSSIKIDNFEYQETGVVSRTTTDKAAGERLLDERTDVDVTHHWEPAPTFGDWGSISRWSRVTPVS</sequence>
<name>A0AAE3VWA7_9ACTN</name>
<dbReference type="EMBL" id="JAUSUZ010000001">
    <property type="protein sequence ID" value="MDQ0364432.1"/>
    <property type="molecule type" value="Genomic_DNA"/>
</dbReference>
<evidence type="ECO:0000313" key="1">
    <source>
        <dbReference type="EMBL" id="MDQ0364432.1"/>
    </source>
</evidence>
<dbReference type="RefSeq" id="WP_307235834.1">
    <property type="nucleotide sequence ID" value="NZ_JAUSUZ010000001.1"/>
</dbReference>
<keyword evidence="2" id="KW-1185">Reference proteome</keyword>
<reference evidence="1 2" key="1">
    <citation type="submission" date="2023-07" db="EMBL/GenBank/DDBJ databases">
        <title>Sequencing the genomes of 1000 actinobacteria strains.</title>
        <authorList>
            <person name="Klenk H.-P."/>
        </authorList>
    </citation>
    <scope>NUCLEOTIDE SEQUENCE [LARGE SCALE GENOMIC DNA]</scope>
    <source>
        <strain evidence="1 2">DSM 44709</strain>
    </source>
</reference>
<accession>A0AAE3VWA7</accession>
<organism evidence="1 2">
    <name type="scientific">Catenuloplanes indicus</name>
    <dbReference type="NCBI Taxonomy" id="137267"/>
    <lineage>
        <taxon>Bacteria</taxon>
        <taxon>Bacillati</taxon>
        <taxon>Actinomycetota</taxon>
        <taxon>Actinomycetes</taxon>
        <taxon>Micromonosporales</taxon>
        <taxon>Micromonosporaceae</taxon>
        <taxon>Catenuloplanes</taxon>
    </lineage>
</organism>
<comment type="caution">
    <text evidence="1">The sequence shown here is derived from an EMBL/GenBank/DDBJ whole genome shotgun (WGS) entry which is preliminary data.</text>
</comment>
<dbReference type="Proteomes" id="UP001240236">
    <property type="component" value="Unassembled WGS sequence"/>
</dbReference>
<proteinExistence type="predicted"/>
<gene>
    <name evidence="1" type="ORF">J2S42_001101</name>
</gene>
<protein>
    <submittedName>
        <fullName evidence="1">Uncharacterized protein</fullName>
    </submittedName>
</protein>
<evidence type="ECO:0000313" key="2">
    <source>
        <dbReference type="Proteomes" id="UP001240236"/>
    </source>
</evidence>
<dbReference type="AlphaFoldDB" id="A0AAE3VWA7"/>